<dbReference type="Proteomes" id="UP000271162">
    <property type="component" value="Unassembled WGS sequence"/>
</dbReference>
<organism evidence="5">
    <name type="scientific">Nippostrongylus brasiliensis</name>
    <name type="common">Rat hookworm</name>
    <dbReference type="NCBI Taxonomy" id="27835"/>
    <lineage>
        <taxon>Eukaryota</taxon>
        <taxon>Metazoa</taxon>
        <taxon>Ecdysozoa</taxon>
        <taxon>Nematoda</taxon>
        <taxon>Chromadorea</taxon>
        <taxon>Rhabditida</taxon>
        <taxon>Rhabditina</taxon>
        <taxon>Rhabditomorpha</taxon>
        <taxon>Strongyloidea</taxon>
        <taxon>Heligmosomidae</taxon>
        <taxon>Nippostrongylus</taxon>
    </lineage>
</organism>
<dbReference type="SUPFAM" id="SSF48366">
    <property type="entry name" value="Ras GEF"/>
    <property type="match status" value="1"/>
</dbReference>
<reference evidence="3 4" key="2">
    <citation type="submission" date="2018-11" db="EMBL/GenBank/DDBJ databases">
        <authorList>
            <consortium name="Pathogen Informatics"/>
        </authorList>
    </citation>
    <scope>NUCLEOTIDE SEQUENCE [LARGE SCALE GENOMIC DNA]</scope>
</reference>
<dbReference type="Pfam" id="PF00618">
    <property type="entry name" value="RasGEF_N"/>
    <property type="match status" value="1"/>
</dbReference>
<dbReference type="PANTHER" id="PTHR46793">
    <property type="entry name" value="1700018F24RIK PROTEIN-RELATED-RELATED"/>
    <property type="match status" value="1"/>
</dbReference>
<dbReference type="GO" id="GO:0005085">
    <property type="term" value="F:guanyl-nucleotide exchange factor activity"/>
    <property type="evidence" value="ECO:0007669"/>
    <property type="project" value="UniProtKB-KW"/>
</dbReference>
<dbReference type="AlphaFoldDB" id="A0A0N4XH17"/>
<dbReference type="SMART" id="SM00229">
    <property type="entry name" value="RasGEFN"/>
    <property type="match status" value="1"/>
</dbReference>
<dbReference type="InterPro" id="IPR000651">
    <property type="entry name" value="Ras-like_Gua-exchang_fac_N"/>
</dbReference>
<feature type="domain" description="N-terminal Ras-GEF" evidence="2">
    <location>
        <begin position="56"/>
        <end position="196"/>
    </location>
</feature>
<protein>
    <submittedName>
        <fullName evidence="5">N-terminal Ras-GEF domain-containing protein</fullName>
    </submittedName>
</protein>
<proteinExistence type="predicted"/>
<sequence>MCVDLDAIYAVYLKKVRYVPPPGYDGVPRYRAIDPDRPQMHCPCPGSDHLQWESVKERVIKAGTVEKLVPSAGHLFYLTLLLSIQECLVGSDGTMDSRHFNVFFATYRAFTDPTSVLDRLLRRYESLEKEVHSSTSALVIQNSIRSILICWLDMYPEDFYDPECDFAMLTNLLEFGQRSKLSDLRAKSRKLLERFKHIQEEGGMTGYFFFVVQDKLFLLKSFFPAALPSLDQLAYAFGYDAAEYAKNPQEK</sequence>
<evidence type="ECO:0000313" key="3">
    <source>
        <dbReference type="EMBL" id="VDL65409.1"/>
    </source>
</evidence>
<dbReference type="PROSITE" id="PS50212">
    <property type="entry name" value="RASGEF_NTER"/>
    <property type="match status" value="1"/>
</dbReference>
<gene>
    <name evidence="3" type="ORF">NBR_LOCUS1820</name>
</gene>
<name>A0A0N4XH17_NIPBR</name>
<keyword evidence="4" id="KW-1185">Reference proteome</keyword>
<evidence type="ECO:0000259" key="2">
    <source>
        <dbReference type="PROSITE" id="PS50212"/>
    </source>
</evidence>
<dbReference type="InterPro" id="IPR023578">
    <property type="entry name" value="Ras_GEF_dom_sf"/>
</dbReference>
<dbReference type="Gene3D" id="1.20.870.10">
    <property type="entry name" value="Son of sevenless (SoS) protein Chain: S domain 1"/>
    <property type="match status" value="1"/>
</dbReference>
<evidence type="ECO:0000313" key="4">
    <source>
        <dbReference type="Proteomes" id="UP000271162"/>
    </source>
</evidence>
<dbReference type="WBParaSite" id="NBR_0000181901-mRNA-1">
    <property type="protein sequence ID" value="NBR_0000181901-mRNA-1"/>
    <property type="gene ID" value="NBR_0000181901"/>
</dbReference>
<dbReference type="STRING" id="27835.A0A0N4XH17"/>
<accession>A0A0N4XH17</accession>
<dbReference type="EMBL" id="UYSL01001666">
    <property type="protein sequence ID" value="VDL65409.1"/>
    <property type="molecule type" value="Genomic_DNA"/>
</dbReference>
<evidence type="ECO:0000256" key="1">
    <source>
        <dbReference type="PROSITE-ProRule" id="PRU00135"/>
    </source>
</evidence>
<keyword evidence="1" id="KW-0344">Guanine-nucleotide releasing factor</keyword>
<reference evidence="5" key="1">
    <citation type="submission" date="2017-02" db="UniProtKB">
        <authorList>
            <consortium name="WormBaseParasite"/>
        </authorList>
    </citation>
    <scope>IDENTIFICATION</scope>
</reference>
<evidence type="ECO:0000313" key="5">
    <source>
        <dbReference type="WBParaSite" id="NBR_0000181901-mRNA-1"/>
    </source>
</evidence>
<dbReference type="PANTHER" id="PTHR46793:SF3">
    <property type="entry name" value="RIKEN CDNA 4930596D02 GENE"/>
    <property type="match status" value="1"/>
</dbReference>
<dbReference type="CDD" id="cd06224">
    <property type="entry name" value="REM"/>
    <property type="match status" value="1"/>
</dbReference>